<evidence type="ECO:0000256" key="9">
    <source>
        <dbReference type="ARBA" id="ARBA00023239"/>
    </source>
</evidence>
<feature type="domain" description="HhH-GPD" evidence="13">
    <location>
        <begin position="167"/>
        <end position="329"/>
    </location>
</feature>
<comment type="caution">
    <text evidence="11">Lacks conserved residue(s) required for the propagation of feature annotation.</text>
</comment>
<dbReference type="GO" id="GO:0005634">
    <property type="term" value="C:nucleus"/>
    <property type="evidence" value="ECO:0007669"/>
    <property type="project" value="UniProtKB-SubCell"/>
</dbReference>
<dbReference type="SMART" id="SM00478">
    <property type="entry name" value="ENDO3c"/>
    <property type="match status" value="1"/>
</dbReference>
<evidence type="ECO:0000313" key="14">
    <source>
        <dbReference type="EMBL" id="KAJ0392453.1"/>
    </source>
</evidence>
<dbReference type="GO" id="GO:0006289">
    <property type="term" value="P:nucleotide-excision repair"/>
    <property type="evidence" value="ECO:0007669"/>
    <property type="project" value="TreeGrafter"/>
</dbReference>
<dbReference type="InterPro" id="IPR030841">
    <property type="entry name" value="NTH1"/>
</dbReference>
<keyword evidence="4 11" id="KW-0227">DNA damage</keyword>
<comment type="function">
    <text evidence="11">Bifunctional DNA N-glycosylase with associated apurinic/apyrimidinic (AP) lyase function that catalyzes the first step in base excision repair (BER), the primary repair pathway for the repair of oxidative DNA damage. The DNA N-glycosylase activity releases the damaged DNA base from DNA by cleaving the N-glycosidic bond, leaving an AP site. The AP lyase activity cleaves the phosphodiester bond 3' to the AP site by a beta-elimination. Primarily recognizes and repairs oxidative base damage of pyrimidines.</text>
</comment>
<comment type="caution">
    <text evidence="14">The sequence shown here is derived from an EMBL/GenBank/DDBJ whole genome shotgun (WGS) entry which is preliminary data.</text>
</comment>
<evidence type="ECO:0000256" key="4">
    <source>
        <dbReference type="ARBA" id="ARBA00022763"/>
    </source>
</evidence>
<dbReference type="EMBL" id="JAKCXM010000634">
    <property type="protein sequence ID" value="KAJ0392453.1"/>
    <property type="molecule type" value="Genomic_DNA"/>
</dbReference>
<dbReference type="InterPro" id="IPR023170">
    <property type="entry name" value="HhH_base_excis_C"/>
</dbReference>
<feature type="region of interest" description="Disordered" evidence="12">
    <location>
        <begin position="1"/>
        <end position="120"/>
    </location>
</feature>
<dbReference type="Pfam" id="PF00730">
    <property type="entry name" value="HhH-GPD"/>
    <property type="match status" value="1"/>
</dbReference>
<keyword evidence="6" id="KW-0408">Iron</keyword>
<evidence type="ECO:0000256" key="7">
    <source>
        <dbReference type="ARBA" id="ARBA00023014"/>
    </source>
</evidence>
<dbReference type="Gene3D" id="1.10.340.30">
    <property type="entry name" value="Hypothetical protein, domain 2"/>
    <property type="match status" value="1"/>
</dbReference>
<gene>
    <name evidence="11" type="primary">NTH1</name>
    <name evidence="14" type="ORF">P43SY_009594</name>
</gene>
<dbReference type="Pfam" id="PF00633">
    <property type="entry name" value="HHH"/>
    <property type="match status" value="1"/>
</dbReference>
<keyword evidence="11" id="KW-0539">Nucleus</keyword>
<comment type="similarity">
    <text evidence="1 11">Belongs to the Nth/MutY family.</text>
</comment>
<keyword evidence="7" id="KW-0411">Iron-sulfur</keyword>
<dbReference type="EC" id="4.2.99.18" evidence="11"/>
<dbReference type="GO" id="GO:0140078">
    <property type="term" value="F:class I DNA-(apurinic or apyrimidinic site) endonuclease activity"/>
    <property type="evidence" value="ECO:0007669"/>
    <property type="project" value="UniProtKB-EC"/>
</dbReference>
<dbReference type="GO" id="GO:0005739">
    <property type="term" value="C:mitochondrion"/>
    <property type="evidence" value="ECO:0007669"/>
    <property type="project" value="UniProtKB-SubCell"/>
</dbReference>
<dbReference type="GO" id="GO:0006285">
    <property type="term" value="P:base-excision repair, AP site formation"/>
    <property type="evidence" value="ECO:0007669"/>
    <property type="project" value="UniProtKB-UniRule"/>
</dbReference>
<evidence type="ECO:0000256" key="3">
    <source>
        <dbReference type="ARBA" id="ARBA00022723"/>
    </source>
</evidence>
<evidence type="ECO:0000256" key="6">
    <source>
        <dbReference type="ARBA" id="ARBA00023004"/>
    </source>
</evidence>
<dbReference type="GO" id="GO:0051539">
    <property type="term" value="F:4 iron, 4 sulfur cluster binding"/>
    <property type="evidence" value="ECO:0007669"/>
    <property type="project" value="UniProtKB-KW"/>
</dbReference>
<dbReference type="InterPro" id="IPR000445">
    <property type="entry name" value="HhH_motif"/>
</dbReference>
<sequence>MELRSRTRSTAAALAASSAVPPSAASGAQRKRRSNRENDAAKGNDVASPAATRRRGGRSQATAADSVVKKTAKRAKTAARHEEIAAAEPLAGDDATAKAPAQARRRRVVKRNKDGTPEDWETVLSGIKEMRAAQVADVDVAGAEVFFDDAAFPAHVTRFHVLVSALLSSQTKDPVNAAAMRRLTEHGLTVDEMLEIDEHELAQLLRPVGFFNNKAKYIKQVARILKDRAAERGDDVVDIPDTFEDLVALPGIGPKMAHLIMSCAWKTTVGICVDTHVHRISNRLGWAKTWNRTNPKAQDPEKTRKELEAWLPREHWGPINVLLVGFGQTVCLPRGPKCDGCKVSHLCPSAHSSVI</sequence>
<keyword evidence="9 11" id="KW-0456">Lyase</keyword>
<dbReference type="CDD" id="cd00056">
    <property type="entry name" value="ENDO3c"/>
    <property type="match status" value="1"/>
</dbReference>
<dbReference type="FunFam" id="1.10.1670.10:FF:000026">
    <property type="entry name" value="Endonuclease III homolog"/>
    <property type="match status" value="1"/>
</dbReference>
<keyword evidence="3" id="KW-0479">Metal-binding</keyword>
<keyword evidence="11" id="KW-0496">Mitochondrion</keyword>
<dbReference type="SUPFAM" id="SSF48150">
    <property type="entry name" value="DNA-glycosylase"/>
    <property type="match status" value="1"/>
</dbReference>
<dbReference type="GO" id="GO:0046872">
    <property type="term" value="F:metal ion binding"/>
    <property type="evidence" value="ECO:0007669"/>
    <property type="project" value="UniProtKB-KW"/>
</dbReference>
<evidence type="ECO:0000256" key="5">
    <source>
        <dbReference type="ARBA" id="ARBA00022801"/>
    </source>
</evidence>
<dbReference type="PANTHER" id="PTHR43286:SF1">
    <property type="entry name" value="ENDONUCLEASE III-LIKE PROTEIN 1"/>
    <property type="match status" value="1"/>
</dbReference>
<evidence type="ECO:0000256" key="12">
    <source>
        <dbReference type="SAM" id="MobiDB-lite"/>
    </source>
</evidence>
<dbReference type="HAMAP" id="MF_03183">
    <property type="entry name" value="Endonuclease_III_Nth"/>
    <property type="match status" value="1"/>
</dbReference>
<evidence type="ECO:0000256" key="8">
    <source>
        <dbReference type="ARBA" id="ARBA00023204"/>
    </source>
</evidence>
<evidence type="ECO:0000256" key="10">
    <source>
        <dbReference type="ARBA" id="ARBA00023295"/>
    </source>
</evidence>
<dbReference type="FunFam" id="1.10.340.30:FF:000005">
    <property type="entry name" value="Endonuclease III-like protein 1"/>
    <property type="match status" value="1"/>
</dbReference>
<dbReference type="EC" id="3.2.2.-" evidence="11"/>
<keyword evidence="10 11" id="KW-0326">Glycosidase</keyword>
<evidence type="ECO:0000256" key="2">
    <source>
        <dbReference type="ARBA" id="ARBA00022485"/>
    </source>
</evidence>
<keyword evidence="2" id="KW-0004">4Fe-4S</keyword>
<protein>
    <recommendedName>
        <fullName evidence="11">Endonuclease III homolog</fullName>
        <ecNumber evidence="11">3.2.2.-</ecNumber>
        <ecNumber evidence="11">4.2.99.18</ecNumber>
    </recommendedName>
    <alternativeName>
        <fullName evidence="11">Bifunctional DNA N-glycosylase/DNA-(apurinic or apyrimidinic site) lyase</fullName>
        <shortName evidence="11">DNA glycosylase/AP lyase</shortName>
    </alternativeName>
</protein>
<dbReference type="AlphaFoldDB" id="A0AAD5Q2A5"/>
<accession>A0AAD5Q2A5</accession>
<dbReference type="PANTHER" id="PTHR43286">
    <property type="entry name" value="ENDONUCLEASE III-LIKE PROTEIN 1"/>
    <property type="match status" value="1"/>
</dbReference>
<dbReference type="InterPro" id="IPR003265">
    <property type="entry name" value="HhH-GPD_domain"/>
</dbReference>
<dbReference type="GO" id="GO:0000703">
    <property type="term" value="F:oxidized pyrimidine nucleobase lesion DNA N-glycosylase activity"/>
    <property type="evidence" value="ECO:0007669"/>
    <property type="project" value="UniProtKB-UniRule"/>
</dbReference>
<feature type="compositionally biased region" description="Low complexity" evidence="12">
    <location>
        <begin position="8"/>
        <end position="26"/>
    </location>
</feature>
<keyword evidence="15" id="KW-1185">Reference proteome</keyword>
<keyword evidence="5 11" id="KW-0378">Hydrolase</keyword>
<comment type="subcellular location">
    <subcellularLocation>
        <location evidence="11">Nucleus</location>
    </subcellularLocation>
    <subcellularLocation>
        <location evidence="11">Mitochondrion</location>
    </subcellularLocation>
</comment>
<dbReference type="Proteomes" id="UP001209570">
    <property type="component" value="Unassembled WGS sequence"/>
</dbReference>
<evidence type="ECO:0000259" key="13">
    <source>
        <dbReference type="SMART" id="SM00478"/>
    </source>
</evidence>
<evidence type="ECO:0000313" key="15">
    <source>
        <dbReference type="Proteomes" id="UP001209570"/>
    </source>
</evidence>
<evidence type="ECO:0000256" key="11">
    <source>
        <dbReference type="HAMAP-Rule" id="MF_03183"/>
    </source>
</evidence>
<comment type="catalytic activity">
    <reaction evidence="11">
        <text>2'-deoxyribonucleotide-(2'-deoxyribose 5'-phosphate)-2'-deoxyribonucleotide-DNA = a 3'-end 2'-deoxyribonucleotide-(2,3-dehydro-2,3-deoxyribose 5'-phosphate)-DNA + a 5'-end 5'-phospho-2'-deoxyribonucleoside-DNA + H(+)</text>
        <dbReference type="Rhea" id="RHEA:66592"/>
        <dbReference type="Rhea" id="RHEA-COMP:13180"/>
        <dbReference type="Rhea" id="RHEA-COMP:16897"/>
        <dbReference type="Rhea" id="RHEA-COMP:17067"/>
        <dbReference type="ChEBI" id="CHEBI:15378"/>
        <dbReference type="ChEBI" id="CHEBI:136412"/>
        <dbReference type="ChEBI" id="CHEBI:157695"/>
        <dbReference type="ChEBI" id="CHEBI:167181"/>
        <dbReference type="EC" id="4.2.99.18"/>
    </reaction>
</comment>
<name>A0AAD5Q2A5_PYTIN</name>
<keyword evidence="8 11" id="KW-0234">DNA repair</keyword>
<dbReference type="InterPro" id="IPR011257">
    <property type="entry name" value="DNA_glycosylase"/>
</dbReference>
<evidence type="ECO:0000256" key="1">
    <source>
        <dbReference type="ARBA" id="ARBA00008343"/>
    </source>
</evidence>
<organism evidence="14 15">
    <name type="scientific">Pythium insidiosum</name>
    <name type="common">Pythiosis disease agent</name>
    <dbReference type="NCBI Taxonomy" id="114742"/>
    <lineage>
        <taxon>Eukaryota</taxon>
        <taxon>Sar</taxon>
        <taxon>Stramenopiles</taxon>
        <taxon>Oomycota</taxon>
        <taxon>Peronosporomycetes</taxon>
        <taxon>Pythiales</taxon>
        <taxon>Pythiaceae</taxon>
        <taxon>Pythium</taxon>
    </lineage>
</organism>
<proteinExistence type="inferred from homology"/>
<dbReference type="Gene3D" id="1.10.1670.10">
    <property type="entry name" value="Helix-hairpin-Helix base-excision DNA repair enzymes (C-terminal)"/>
    <property type="match status" value="1"/>
</dbReference>
<dbReference type="GO" id="GO:0003677">
    <property type="term" value="F:DNA binding"/>
    <property type="evidence" value="ECO:0007669"/>
    <property type="project" value="UniProtKB-UniRule"/>
</dbReference>
<reference evidence="14" key="1">
    <citation type="submission" date="2021-12" db="EMBL/GenBank/DDBJ databases">
        <title>Prjna785345.</title>
        <authorList>
            <person name="Rujirawat T."/>
            <person name="Krajaejun T."/>
        </authorList>
    </citation>
    <scope>NUCLEOTIDE SEQUENCE</scope>
    <source>
        <strain evidence="14">Pi057C3</strain>
    </source>
</reference>